<dbReference type="InterPro" id="IPR009014">
    <property type="entry name" value="Transketo_C/PFOR_II"/>
</dbReference>
<accession>A0ABX9Q688</accession>
<protein>
    <submittedName>
        <fullName evidence="1">1-deoxy-D-xylulose-5-phosphate synthase</fullName>
    </submittedName>
</protein>
<name>A0ABX9Q688_9BACT</name>
<sequence>LGSAVLELYAASGVHPRVKLMGMPDEFLPHGDARVQRAELGLDAAGLRRAGRGLLGEEAP</sequence>
<dbReference type="EMBL" id="RAWI01000755">
    <property type="protein sequence ID" value="RKH88353.1"/>
    <property type="molecule type" value="Genomic_DNA"/>
</dbReference>
<reference evidence="1 2" key="1">
    <citation type="submission" date="2018-09" db="EMBL/GenBank/DDBJ databases">
        <authorList>
            <person name="Livingstone P.G."/>
            <person name="Whitworth D.E."/>
        </authorList>
    </citation>
    <scope>NUCLEOTIDE SEQUENCE [LARGE SCALE GENOMIC DNA]</scope>
    <source>
        <strain evidence="1 2">CA031B</strain>
    </source>
</reference>
<feature type="non-terminal residue" evidence="1">
    <location>
        <position position="1"/>
    </location>
</feature>
<keyword evidence="2" id="KW-1185">Reference proteome</keyword>
<evidence type="ECO:0000313" key="1">
    <source>
        <dbReference type="EMBL" id="RKH88353.1"/>
    </source>
</evidence>
<organism evidence="1 2">
    <name type="scientific">Corallococcus praedator</name>
    <dbReference type="NCBI Taxonomy" id="2316724"/>
    <lineage>
        <taxon>Bacteria</taxon>
        <taxon>Pseudomonadati</taxon>
        <taxon>Myxococcota</taxon>
        <taxon>Myxococcia</taxon>
        <taxon>Myxococcales</taxon>
        <taxon>Cystobacterineae</taxon>
        <taxon>Myxococcaceae</taxon>
        <taxon>Corallococcus</taxon>
    </lineage>
</organism>
<evidence type="ECO:0000313" key="2">
    <source>
        <dbReference type="Proteomes" id="UP000278907"/>
    </source>
</evidence>
<gene>
    <name evidence="1" type="ORF">D7Y13_41525</name>
</gene>
<dbReference type="Proteomes" id="UP000278907">
    <property type="component" value="Unassembled WGS sequence"/>
</dbReference>
<comment type="caution">
    <text evidence="1">The sequence shown here is derived from an EMBL/GenBank/DDBJ whole genome shotgun (WGS) entry which is preliminary data.</text>
</comment>
<proteinExistence type="predicted"/>
<dbReference type="Gene3D" id="3.40.50.920">
    <property type="match status" value="1"/>
</dbReference>